<dbReference type="KEGG" id="mhos:CXR34_08680"/>
<organism evidence="2 3">
    <name type="scientific">Microbacterium hominis</name>
    <dbReference type="NCBI Taxonomy" id="162426"/>
    <lineage>
        <taxon>Bacteria</taxon>
        <taxon>Bacillati</taxon>
        <taxon>Actinomycetota</taxon>
        <taxon>Actinomycetes</taxon>
        <taxon>Micrococcales</taxon>
        <taxon>Microbacteriaceae</taxon>
        <taxon>Microbacterium</taxon>
    </lineage>
</organism>
<dbReference type="EMBL" id="CP025299">
    <property type="protein sequence ID" value="AUG29513.1"/>
    <property type="molecule type" value="Genomic_DNA"/>
</dbReference>
<evidence type="ECO:0000313" key="2">
    <source>
        <dbReference type="EMBL" id="AUG29513.1"/>
    </source>
</evidence>
<protein>
    <submittedName>
        <fullName evidence="2">Uncharacterized protein</fullName>
    </submittedName>
</protein>
<proteinExistence type="predicted"/>
<evidence type="ECO:0000256" key="1">
    <source>
        <dbReference type="SAM" id="MobiDB-lite"/>
    </source>
</evidence>
<dbReference type="Proteomes" id="UP000233276">
    <property type="component" value="Chromosome"/>
</dbReference>
<accession>A0A2K9DXZ6</accession>
<dbReference type="AlphaFoldDB" id="A0A2K9DXZ6"/>
<gene>
    <name evidence="2" type="ORF">CXR34_08680</name>
</gene>
<sequence>MYVGMSSFDASDHPRGQAANAGQFREKANDAPDSELTADVDDEPCNKWMILADRLLDFSKAVERENRRLERAGVDERFTFTHERKVWRDEHGRPWMVEAIELNRPRIAVGDWQFLAQHEKTAAGAIITYQAGSAGERVEGDPSMRCDHCGQFRSRQKVFTLRDRNTGELKQIGSNCLSLFLGTKPEGLWAMAREVGAELRLDEDDDFASGNAKPNAFDGDMLLLATIRQIALDGGEYVSRSKAGMYRTPTAEKVKGQLAVLTSEPPAPAELAEMNAVVDWVGALEPGDEDDYLRNLVAAFTRDDDGELIVYSKHAGLAASAISAYRRHIAREAERQRKEELAKTKLAAFAFNPGESLKDKGLELSVVSMREGHDYGYGAPTHITLLDDDGHVFYWKSTGFLSMPVELADGTGYTFAPSEGCRVRITGGSVKEHRVSDFNGDHETVIWRVKFAPTQQQLDDWESERAAELASLVSSRD</sequence>
<evidence type="ECO:0000313" key="3">
    <source>
        <dbReference type="Proteomes" id="UP000233276"/>
    </source>
</evidence>
<feature type="region of interest" description="Disordered" evidence="1">
    <location>
        <begin position="1"/>
        <end position="39"/>
    </location>
</feature>
<name>A0A2K9DXZ6_9MICO</name>
<reference evidence="2 3" key="1">
    <citation type="submission" date="2017-12" db="EMBL/GenBank/DDBJ databases">
        <title>Isolation and characterization of estrogens degradatiion strain Microbacterium hominis SJTG1.</title>
        <authorList>
            <person name="Xiong W."/>
            <person name="Yin C."/>
            <person name="Zheng D."/>
            <person name="Liang R."/>
        </authorList>
    </citation>
    <scope>NUCLEOTIDE SEQUENCE [LARGE SCALE GENOMIC DNA]</scope>
    <source>
        <strain evidence="2 3">SJTG1</strain>
    </source>
</reference>